<dbReference type="OrthoDB" id="9765468at2"/>
<evidence type="ECO:0000256" key="7">
    <source>
        <dbReference type="ARBA" id="ARBA00022490"/>
    </source>
</evidence>
<keyword evidence="13" id="KW-0460">Magnesium</keyword>
<keyword evidence="6" id="KW-0813">Transport</keyword>
<dbReference type="Gene3D" id="1.10.274.10">
    <property type="entry name" value="PtsI, HPr-binding domain"/>
    <property type="match status" value="1"/>
</dbReference>
<dbReference type="Pfam" id="PF01590">
    <property type="entry name" value="GAF"/>
    <property type="match status" value="1"/>
</dbReference>
<evidence type="ECO:0000256" key="13">
    <source>
        <dbReference type="ARBA" id="ARBA00022842"/>
    </source>
</evidence>
<dbReference type="InterPro" id="IPR003018">
    <property type="entry name" value="GAF"/>
</dbReference>
<feature type="domain" description="GAF" evidence="14">
    <location>
        <begin position="17"/>
        <end position="164"/>
    </location>
</feature>
<dbReference type="InterPro" id="IPR036637">
    <property type="entry name" value="Phosphohistidine_dom_sf"/>
</dbReference>
<dbReference type="SUPFAM" id="SSF55781">
    <property type="entry name" value="GAF domain-like"/>
    <property type="match status" value="1"/>
</dbReference>
<sequence length="756" mass="84809">MLGTLRRIVEAVNQAPDFPMALETMVQQVKQAMATDCCSVFLADHENQQFVLGATDGLKSDPNDPIRVDFGEGVISLAAQREEPLNVADAQQHPKFKPLEDADEEQYLALLAAPIIHRRKVLGVLAVQHKAARAFTRDEEAFVLTLAAQLAVVIAHAEVKGLLRNEHSPWLHSIRGLPGSPGVAIGEAFVARPEARLDEVTPKRVDKPWREIRKFRQAVARTRQELKQLSARMEGQVPQDTLAIFDVYQGMLDAASLGDAVEQTIQQGWRAQTALRKVVEEFVAQFESLDDDYIRERAADVRDLGQRVLFHLQQRQRKRQPFPERGILVAKEVTASMLAELPQTRIDGIISLTGSSNSHAAIMARSMGIPAVLGVDDIQLHYFEEQQLVVDGYTGEIYLNPPQQVLEQYRQLAQEEDELREIVSEHSDLPAETQDGERVSLQLNLGVSTENQYLQQLNVDGVGLYRSEIPFMMRERLPTEDEQVEMYRQVLDQFPDQPVVMRTLDVGGDKPLPYLPLQEDNPFLGWRGIRLTLDHPEIFLMQIRAMLRASIGRNNLRILLPMVTSTSEVDEASRMIHQAYFEVAEEQGCEVGENLFQPQLGVMIEVPAAIYQLEAIAAKVDFFSVGSNDLTQYLLAVDRNNRRVASLYDAYHPAVLASLDEIAKRCRDLNKPVSVCGELAGDPGGALLLVAMGYRTLSMNSFNIDRVRWILRNVRSSTLQVMLAKALQARYPEQIRKMITAKMESLGLGGFVRAGK</sequence>
<dbReference type="InterPro" id="IPR029016">
    <property type="entry name" value="GAF-like_dom_sf"/>
</dbReference>
<keyword evidence="11" id="KW-0479">Metal-binding</keyword>
<evidence type="ECO:0000256" key="5">
    <source>
        <dbReference type="ARBA" id="ARBA00012232"/>
    </source>
</evidence>
<dbReference type="SUPFAM" id="SSF51621">
    <property type="entry name" value="Phosphoenolpyruvate/pyruvate domain"/>
    <property type="match status" value="1"/>
</dbReference>
<dbReference type="NCBIfam" id="NF008283">
    <property type="entry name" value="PRK11061.1"/>
    <property type="match status" value="1"/>
</dbReference>
<comment type="subcellular location">
    <subcellularLocation>
        <location evidence="3">Cytoplasm</location>
    </subcellularLocation>
</comment>
<evidence type="ECO:0000256" key="8">
    <source>
        <dbReference type="ARBA" id="ARBA00022597"/>
    </source>
</evidence>
<reference evidence="15 16" key="1">
    <citation type="journal article" date="2011" name="Front. Microbiol.">
        <title>Genomic signatures of strain selection and enhancement in Bacillus atrophaeus var. globigii, a historical biowarfare simulant.</title>
        <authorList>
            <person name="Gibbons H.S."/>
            <person name="Broomall S.M."/>
            <person name="McNew L.A."/>
            <person name="Daligault H."/>
            <person name="Chapman C."/>
            <person name="Bruce D."/>
            <person name="Karavis M."/>
            <person name="Krepps M."/>
            <person name="McGregor P.A."/>
            <person name="Hong C."/>
            <person name="Park K.H."/>
            <person name="Akmal A."/>
            <person name="Feldman A."/>
            <person name="Lin J.S."/>
            <person name="Chang W.E."/>
            <person name="Higgs B.W."/>
            <person name="Demirev P."/>
            <person name="Lindquist J."/>
            <person name="Liem A."/>
            <person name="Fochler E."/>
            <person name="Read T.D."/>
            <person name="Tapia R."/>
            <person name="Johnson S."/>
            <person name="Bishop-Lilly K.A."/>
            <person name="Detter C."/>
            <person name="Han C."/>
            <person name="Sozhamannan S."/>
            <person name="Rosenzweig C.N."/>
            <person name="Skowronski E.W."/>
        </authorList>
    </citation>
    <scope>NUCLEOTIDE SEQUENCE [LARGE SCALE GENOMIC DNA]</scope>
    <source>
        <strain evidence="15 16">CC-PW-9</strain>
    </source>
</reference>
<dbReference type="PANTHER" id="PTHR46244">
    <property type="entry name" value="PHOSPHOENOLPYRUVATE-PROTEIN PHOSPHOTRANSFERASE"/>
    <property type="match status" value="1"/>
</dbReference>
<evidence type="ECO:0000256" key="10">
    <source>
        <dbReference type="ARBA" id="ARBA00022683"/>
    </source>
</evidence>
<keyword evidence="7" id="KW-0963">Cytoplasm</keyword>
<organism evidence="15 16">
    <name type="scientific">Idiomarina tyrosinivorans</name>
    <dbReference type="NCBI Taxonomy" id="1445662"/>
    <lineage>
        <taxon>Bacteria</taxon>
        <taxon>Pseudomonadati</taxon>
        <taxon>Pseudomonadota</taxon>
        <taxon>Gammaproteobacteria</taxon>
        <taxon>Alteromonadales</taxon>
        <taxon>Idiomarinaceae</taxon>
        <taxon>Idiomarina</taxon>
    </lineage>
</organism>
<dbReference type="Proteomes" id="UP000287996">
    <property type="component" value="Unassembled WGS sequence"/>
</dbReference>
<evidence type="ECO:0000256" key="3">
    <source>
        <dbReference type="ARBA" id="ARBA00004496"/>
    </source>
</evidence>
<dbReference type="InterPro" id="IPR000121">
    <property type="entry name" value="PEP_util_C"/>
</dbReference>
<dbReference type="SMART" id="SM00065">
    <property type="entry name" value="GAF"/>
    <property type="match status" value="1"/>
</dbReference>
<dbReference type="Pfam" id="PF02896">
    <property type="entry name" value="PEP-utilizers_C"/>
    <property type="match status" value="1"/>
</dbReference>
<dbReference type="PRINTS" id="PR01736">
    <property type="entry name" value="PHPHTRNFRASE"/>
</dbReference>
<evidence type="ECO:0000256" key="11">
    <source>
        <dbReference type="ARBA" id="ARBA00022723"/>
    </source>
</evidence>
<dbReference type="InterPro" id="IPR040442">
    <property type="entry name" value="Pyrv_kinase-like_dom_sf"/>
</dbReference>
<dbReference type="PROSITE" id="PS00742">
    <property type="entry name" value="PEP_ENZYMES_2"/>
    <property type="match status" value="1"/>
</dbReference>
<keyword evidence="10" id="KW-0598">Phosphotransferase system</keyword>
<protein>
    <recommendedName>
        <fullName evidence="5">phosphoenolpyruvate--protein phosphotransferase</fullName>
        <ecNumber evidence="5">2.7.3.9</ecNumber>
    </recommendedName>
</protein>
<keyword evidence="12" id="KW-0418">Kinase</keyword>
<evidence type="ECO:0000256" key="4">
    <source>
        <dbReference type="ARBA" id="ARBA00007837"/>
    </source>
</evidence>
<dbReference type="Pfam" id="PF05524">
    <property type="entry name" value="PEP-utilisers_N"/>
    <property type="match status" value="1"/>
</dbReference>
<proteinExistence type="inferred from homology"/>
<evidence type="ECO:0000256" key="12">
    <source>
        <dbReference type="ARBA" id="ARBA00022777"/>
    </source>
</evidence>
<evidence type="ECO:0000259" key="14">
    <source>
        <dbReference type="SMART" id="SM00065"/>
    </source>
</evidence>
<dbReference type="NCBIfam" id="TIGR01417">
    <property type="entry name" value="PTS_I_fam"/>
    <property type="match status" value="1"/>
</dbReference>
<evidence type="ECO:0000313" key="15">
    <source>
        <dbReference type="EMBL" id="RUO80337.1"/>
    </source>
</evidence>
<comment type="cofactor">
    <cofactor evidence="2">
        <name>Mg(2+)</name>
        <dbReference type="ChEBI" id="CHEBI:18420"/>
    </cofactor>
</comment>
<dbReference type="EC" id="2.7.3.9" evidence="5"/>
<dbReference type="Pfam" id="PF00391">
    <property type="entry name" value="PEP-utilizers"/>
    <property type="match status" value="1"/>
</dbReference>
<dbReference type="GO" id="GO:0005737">
    <property type="term" value="C:cytoplasm"/>
    <property type="evidence" value="ECO:0007669"/>
    <property type="project" value="UniProtKB-SubCell"/>
</dbReference>
<dbReference type="GO" id="GO:0016301">
    <property type="term" value="F:kinase activity"/>
    <property type="evidence" value="ECO:0007669"/>
    <property type="project" value="UniProtKB-KW"/>
</dbReference>
<dbReference type="InterPro" id="IPR006318">
    <property type="entry name" value="PTS_EI-like"/>
</dbReference>
<evidence type="ECO:0000256" key="2">
    <source>
        <dbReference type="ARBA" id="ARBA00001946"/>
    </source>
</evidence>
<dbReference type="Gene3D" id="3.20.20.60">
    <property type="entry name" value="Phosphoenolpyruvate-binding domains"/>
    <property type="match status" value="1"/>
</dbReference>
<evidence type="ECO:0000256" key="1">
    <source>
        <dbReference type="ARBA" id="ARBA00000683"/>
    </source>
</evidence>
<name>A0A432ZR12_9GAMM</name>
<dbReference type="Gene3D" id="3.30.450.40">
    <property type="match status" value="1"/>
</dbReference>
<dbReference type="InterPro" id="IPR036618">
    <property type="entry name" value="PtsI_HPr-bd_sf"/>
</dbReference>
<evidence type="ECO:0000256" key="6">
    <source>
        <dbReference type="ARBA" id="ARBA00022448"/>
    </source>
</evidence>
<gene>
    <name evidence="15" type="ORF">CWI84_06815</name>
</gene>
<keyword evidence="9" id="KW-0808">Transferase</keyword>
<dbReference type="RefSeq" id="WP_126841834.1">
    <property type="nucleotide sequence ID" value="NZ_PIQH01000005.1"/>
</dbReference>
<comment type="catalytic activity">
    <reaction evidence="1">
        <text>L-histidyl-[protein] + phosphoenolpyruvate = N(pros)-phospho-L-histidyl-[protein] + pyruvate</text>
        <dbReference type="Rhea" id="RHEA:23880"/>
        <dbReference type="Rhea" id="RHEA-COMP:9745"/>
        <dbReference type="Rhea" id="RHEA-COMP:9746"/>
        <dbReference type="ChEBI" id="CHEBI:15361"/>
        <dbReference type="ChEBI" id="CHEBI:29979"/>
        <dbReference type="ChEBI" id="CHEBI:58702"/>
        <dbReference type="ChEBI" id="CHEBI:64837"/>
        <dbReference type="EC" id="2.7.3.9"/>
    </reaction>
</comment>
<evidence type="ECO:0000313" key="16">
    <source>
        <dbReference type="Proteomes" id="UP000287996"/>
    </source>
</evidence>
<dbReference type="Gene3D" id="3.50.30.10">
    <property type="entry name" value="Phosphohistidine domain"/>
    <property type="match status" value="1"/>
</dbReference>
<accession>A0A432ZR12</accession>
<dbReference type="GO" id="GO:0008965">
    <property type="term" value="F:phosphoenolpyruvate-protein phosphotransferase activity"/>
    <property type="evidence" value="ECO:0007669"/>
    <property type="project" value="UniProtKB-EC"/>
</dbReference>
<evidence type="ECO:0000256" key="9">
    <source>
        <dbReference type="ARBA" id="ARBA00022679"/>
    </source>
</evidence>
<keyword evidence="8" id="KW-0762">Sugar transport</keyword>
<dbReference type="PANTHER" id="PTHR46244:SF1">
    <property type="entry name" value="PHOSPHOENOLPYRUVATE-DEPENDENT PHOSPHOTRANSFERASE SYSTEM"/>
    <property type="match status" value="1"/>
</dbReference>
<dbReference type="SUPFAM" id="SSF52009">
    <property type="entry name" value="Phosphohistidine domain"/>
    <property type="match status" value="1"/>
</dbReference>
<dbReference type="InterPro" id="IPR023151">
    <property type="entry name" value="PEP_util_CS"/>
</dbReference>
<comment type="caution">
    <text evidence="15">The sequence shown here is derived from an EMBL/GenBank/DDBJ whole genome shotgun (WGS) entry which is preliminary data.</text>
</comment>
<dbReference type="InterPro" id="IPR008279">
    <property type="entry name" value="PEP-util_enz_mobile_dom"/>
</dbReference>
<dbReference type="SUPFAM" id="SSF47831">
    <property type="entry name" value="Enzyme I of the PEP:sugar phosphotransferase system HPr-binding (sub)domain"/>
    <property type="match status" value="1"/>
</dbReference>
<dbReference type="EMBL" id="PIQH01000005">
    <property type="protein sequence ID" value="RUO80337.1"/>
    <property type="molecule type" value="Genomic_DNA"/>
</dbReference>
<comment type="similarity">
    <text evidence="4">Belongs to the PEP-utilizing enzyme family.</text>
</comment>
<dbReference type="GO" id="GO:0046872">
    <property type="term" value="F:metal ion binding"/>
    <property type="evidence" value="ECO:0007669"/>
    <property type="project" value="UniProtKB-KW"/>
</dbReference>
<dbReference type="InterPro" id="IPR050499">
    <property type="entry name" value="PEP-utilizing_PTS_enzyme"/>
</dbReference>
<dbReference type="InterPro" id="IPR008731">
    <property type="entry name" value="PTS_EIN"/>
</dbReference>
<dbReference type="AlphaFoldDB" id="A0A432ZR12"/>
<dbReference type="InterPro" id="IPR015813">
    <property type="entry name" value="Pyrv/PenolPyrv_kinase-like_dom"/>
</dbReference>
<keyword evidence="16" id="KW-1185">Reference proteome</keyword>
<dbReference type="GO" id="GO:0009401">
    <property type="term" value="P:phosphoenolpyruvate-dependent sugar phosphotransferase system"/>
    <property type="evidence" value="ECO:0007669"/>
    <property type="project" value="UniProtKB-KW"/>
</dbReference>